<evidence type="ECO:0000256" key="6">
    <source>
        <dbReference type="SAM" id="MobiDB-lite"/>
    </source>
</evidence>
<evidence type="ECO:0000256" key="3">
    <source>
        <dbReference type="ARBA" id="ARBA00041189"/>
    </source>
</evidence>
<evidence type="ECO:0000313" key="8">
    <source>
        <dbReference type="Proteomes" id="UP000515156"/>
    </source>
</evidence>
<reference evidence="9" key="1">
    <citation type="submission" date="2025-08" db="UniProtKB">
        <authorList>
            <consortium name="RefSeq"/>
        </authorList>
    </citation>
    <scope>IDENTIFICATION</scope>
</reference>
<feature type="domain" description="Lebercilin" evidence="7">
    <location>
        <begin position="149"/>
        <end position="341"/>
    </location>
</feature>
<dbReference type="KEGG" id="muo:115470568"/>
<sequence length="620" mass="71506">MSLTNTSNITLGRSLICMEVQEDKTLSNNVGKRETEDSSWNGSSIRSTDDHSIDTQNDKNHSGQSGSKCSSPAPSDEYSNEDISELSTASTFIGETGVTKKKIQEKKNVYSFKAKGNRTLAWKKSNAWRTTLLNLHSLNLAQINMKNDVPHRILSARLHKIKEMKNELYEMQCKVETASLENKILKRIQQRHIRALGEFENTENGWHQLIANHHSEVKMLRRLFRKSQEEERITSKKLKEAEVELCTTKHIMQKLQKISEDKKLAEREELTEKLSACAVQLEVSENQIKGLEKQLKLNNSCYSRQLTAETRKTLEAQEAKKKLQLEISLLQQKIKEKERELGIKNIYANRMQKHLQKDKPLPQHKEGSVTKAVQTENHMFIQVLKQEVPDIQTEEKMKEEINEATKERPKEEDYQRELIEEIPLMEEHFELLERQRKRREEQERQVELVREELERLMKEDDSQAEDIQGGKNQVEQTGVDEKEKVMEESGDKTRGRQFSSRLRRHYKFSEAIENLHQGLPAMGPISTARSNKNIVKMQSDRVALGLENLSSCYEPSFAKKNKVPIGTEDILEEKGKNAQASLMDRKSSLMEELFGPGYSLKSSFSGSQTKESEKIIDNPI</sequence>
<organism evidence="8 9">
    <name type="scientific">Microcaecilia unicolor</name>
    <dbReference type="NCBI Taxonomy" id="1415580"/>
    <lineage>
        <taxon>Eukaryota</taxon>
        <taxon>Metazoa</taxon>
        <taxon>Chordata</taxon>
        <taxon>Craniata</taxon>
        <taxon>Vertebrata</taxon>
        <taxon>Euteleostomi</taxon>
        <taxon>Amphibia</taxon>
        <taxon>Gymnophiona</taxon>
        <taxon>Siphonopidae</taxon>
        <taxon>Microcaecilia</taxon>
    </lineage>
</organism>
<dbReference type="RefSeq" id="XP_030059691.1">
    <property type="nucleotide sequence ID" value="XM_030203831.1"/>
</dbReference>
<keyword evidence="8" id="KW-1185">Reference proteome</keyword>
<dbReference type="CTD" id="150082"/>
<protein>
    <recommendedName>
        <fullName evidence="3">Lebercilin-like protein</fullName>
    </recommendedName>
    <alternativeName>
        <fullName evidence="4">Leber congenital amaurosis 5-like protein</fullName>
    </alternativeName>
</protein>
<evidence type="ECO:0000256" key="1">
    <source>
        <dbReference type="ARBA" id="ARBA00010229"/>
    </source>
</evidence>
<feature type="region of interest" description="Disordered" evidence="6">
    <location>
        <begin position="458"/>
        <end position="498"/>
    </location>
</feature>
<keyword evidence="2 5" id="KW-0175">Coiled coil</keyword>
<dbReference type="OrthoDB" id="2123794at2759"/>
<dbReference type="GO" id="GO:0005930">
    <property type="term" value="C:axoneme"/>
    <property type="evidence" value="ECO:0007669"/>
    <property type="project" value="TreeGrafter"/>
</dbReference>
<feature type="compositionally biased region" description="Polar residues" evidence="6">
    <location>
        <begin position="62"/>
        <end position="73"/>
    </location>
</feature>
<dbReference type="FunCoup" id="A0A6P7Y3K4">
    <property type="interactions" value="50"/>
</dbReference>
<dbReference type="PANTHER" id="PTHR16650:SF9">
    <property type="entry name" value="LEBERCILIN-LIKE PROTEIN"/>
    <property type="match status" value="1"/>
</dbReference>
<evidence type="ECO:0000256" key="4">
    <source>
        <dbReference type="ARBA" id="ARBA00041402"/>
    </source>
</evidence>
<feature type="compositionally biased region" description="Basic and acidic residues" evidence="6">
    <location>
        <begin position="479"/>
        <end position="494"/>
    </location>
</feature>
<dbReference type="InterPro" id="IPR028933">
    <property type="entry name" value="Lebercilin_dom"/>
</dbReference>
<feature type="compositionally biased region" description="Basic and acidic residues" evidence="6">
    <location>
        <begin position="26"/>
        <end position="36"/>
    </location>
</feature>
<feature type="region of interest" description="Disordered" evidence="6">
    <location>
        <begin position="26"/>
        <end position="82"/>
    </location>
</feature>
<evidence type="ECO:0000259" key="7">
    <source>
        <dbReference type="Pfam" id="PF15619"/>
    </source>
</evidence>
<dbReference type="Proteomes" id="UP000515156">
    <property type="component" value="Chromosome 5"/>
</dbReference>
<feature type="coiled-coil region" evidence="5">
    <location>
        <begin position="267"/>
        <end position="340"/>
    </location>
</feature>
<gene>
    <name evidence="9" type="primary">LCA5L</name>
</gene>
<evidence type="ECO:0000256" key="2">
    <source>
        <dbReference type="ARBA" id="ARBA00023054"/>
    </source>
</evidence>
<dbReference type="GeneID" id="115470568"/>
<dbReference type="InterPro" id="IPR026188">
    <property type="entry name" value="Lebercilin-like"/>
</dbReference>
<name>A0A6P7Y3K4_9AMPH</name>
<dbReference type="GO" id="GO:0042073">
    <property type="term" value="P:intraciliary transport"/>
    <property type="evidence" value="ECO:0007669"/>
    <property type="project" value="TreeGrafter"/>
</dbReference>
<evidence type="ECO:0000256" key="5">
    <source>
        <dbReference type="SAM" id="Coils"/>
    </source>
</evidence>
<dbReference type="PANTHER" id="PTHR16650">
    <property type="entry name" value="C21ORF13-RELATED"/>
    <property type="match status" value="1"/>
</dbReference>
<dbReference type="AlphaFoldDB" id="A0A6P7Y3K4"/>
<evidence type="ECO:0000313" key="9">
    <source>
        <dbReference type="RefSeq" id="XP_030059691.1"/>
    </source>
</evidence>
<proteinExistence type="inferred from homology"/>
<feature type="compositionally biased region" description="Basic and acidic residues" evidence="6">
    <location>
        <begin position="47"/>
        <end position="61"/>
    </location>
</feature>
<dbReference type="InParanoid" id="A0A6P7Y3K4"/>
<accession>A0A6P7Y3K4</accession>
<dbReference type="Pfam" id="PF15619">
    <property type="entry name" value="Lebercilin"/>
    <property type="match status" value="1"/>
</dbReference>
<comment type="similarity">
    <text evidence="1">Belongs to the LCA5 family.</text>
</comment>